<dbReference type="AlphaFoldDB" id="A0A8J6MA53"/>
<evidence type="ECO:0000256" key="2">
    <source>
        <dbReference type="SAM" id="SignalP"/>
    </source>
</evidence>
<dbReference type="EMBL" id="JACOPP010000005">
    <property type="protein sequence ID" value="MBC5733294.1"/>
    <property type="molecule type" value="Genomic_DNA"/>
</dbReference>
<evidence type="ECO:0000259" key="3">
    <source>
        <dbReference type="PROSITE" id="PS51272"/>
    </source>
</evidence>
<name>A0A8J6MA53_9FIRM</name>
<dbReference type="Pfam" id="PF00395">
    <property type="entry name" value="SLH"/>
    <property type="match status" value="2"/>
</dbReference>
<feature type="domain" description="SLH" evidence="3">
    <location>
        <begin position="85"/>
        <end position="148"/>
    </location>
</feature>
<keyword evidence="2" id="KW-0732">Signal</keyword>
<reference evidence="4" key="1">
    <citation type="submission" date="2020-08" db="EMBL/GenBank/DDBJ databases">
        <title>Genome public.</title>
        <authorList>
            <person name="Liu C."/>
            <person name="Sun Q."/>
        </authorList>
    </citation>
    <scope>NUCLEOTIDE SEQUENCE</scope>
    <source>
        <strain evidence="4">NSJ-51</strain>
    </source>
</reference>
<evidence type="ECO:0000313" key="5">
    <source>
        <dbReference type="Proteomes" id="UP000661435"/>
    </source>
</evidence>
<dbReference type="InterPro" id="IPR001119">
    <property type="entry name" value="SLH_dom"/>
</dbReference>
<dbReference type="RefSeq" id="WP_186907181.1">
    <property type="nucleotide sequence ID" value="NZ_JACOPP010000005.1"/>
</dbReference>
<dbReference type="Proteomes" id="UP000661435">
    <property type="component" value="Unassembled WGS sequence"/>
</dbReference>
<dbReference type="InterPro" id="IPR051465">
    <property type="entry name" value="Cell_Envelope_Struct_Comp"/>
</dbReference>
<dbReference type="PROSITE" id="PS51272">
    <property type="entry name" value="SLH"/>
    <property type="match status" value="2"/>
</dbReference>
<gene>
    <name evidence="4" type="ORF">H8S57_06095</name>
</gene>
<evidence type="ECO:0000256" key="1">
    <source>
        <dbReference type="ARBA" id="ARBA00022737"/>
    </source>
</evidence>
<feature type="signal peptide" evidence="2">
    <location>
        <begin position="1"/>
        <end position="28"/>
    </location>
</feature>
<protein>
    <submittedName>
        <fullName evidence="4">S-layer homology domain-containing protein</fullName>
    </submittedName>
</protein>
<accession>A0A8J6MA53</accession>
<dbReference type="PANTHER" id="PTHR43308">
    <property type="entry name" value="OUTER MEMBRANE PROTEIN ALPHA-RELATED"/>
    <property type="match status" value="1"/>
</dbReference>
<feature type="chain" id="PRO_5035146550" evidence="2">
    <location>
        <begin position="29"/>
        <end position="679"/>
    </location>
</feature>
<keyword evidence="5" id="KW-1185">Reference proteome</keyword>
<comment type="caution">
    <text evidence="4">The sequence shown here is derived from an EMBL/GenBank/DDBJ whole genome shotgun (WGS) entry which is preliminary data.</text>
</comment>
<proteinExistence type="predicted"/>
<sequence length="679" mass="70194">MKQRILALLLAAGLCLGIIGACIPAALAADETGVEEAVEVLAGLGIVSGCSDGSYHPEDSLTRAQFCKLAVLAEGHGDKINAGAYRTLFSDVPGSNWAAPYVNLAYEEGLVSGYGDGTFGPDDAVTTAQAATIVLHLLGYTDDAIGPFWPEDAMSLADSLGLLDGLDKTAARALSRGDAALLLYHLLDQTTADGRDYYTALCSSAIKNALLLDNDSEASDGTLNTALVYADNALTCYEQADCLPELLVGRKGTLLLDSAGKVSGFLPDDTVCRQVVPVKTTSSALTGVDGAEYSVNSALPVLLDGEKKTYGDCWYDLAGRARTTLYYASSGNLELIVASEAVAYEGVTLTGYYENAAPNTGSPTRITLLGITLDVANTARAGLSRFAVGDRLTVVLNGAGEVAAAHTTSEKKGELYGVLGSDGSVALTCGLTVKGTIASGSAQAGDLVKVSSIGVNQLSVSALSKSCRYSLNVSAAALGSIPLSDDVKIYERVSAGPVVEIGLDDILSDTVSSARIDFYATDDEGRVCLLLLDDATGYAYTYGFLVADTKTSAGISSDDTVTNKTIAVKNSAGTTQAYITGLSLKNGDVGGIAGTAKGTLAGAVTLTKARNIARSAFDGGDAVVVDEIRVPLADNVQVYNTATGQWTTLEAAKSYADRFTVYYSGALGANARVWVICTE</sequence>
<organism evidence="4 5">
    <name type="scientific">Lawsonibacter hominis</name>
    <dbReference type="NCBI Taxonomy" id="2763053"/>
    <lineage>
        <taxon>Bacteria</taxon>
        <taxon>Bacillati</taxon>
        <taxon>Bacillota</taxon>
        <taxon>Clostridia</taxon>
        <taxon>Eubacteriales</taxon>
        <taxon>Oscillospiraceae</taxon>
        <taxon>Lawsonibacter</taxon>
    </lineage>
</organism>
<evidence type="ECO:0000313" key="4">
    <source>
        <dbReference type="EMBL" id="MBC5733294.1"/>
    </source>
</evidence>
<keyword evidence="1" id="KW-0677">Repeat</keyword>
<dbReference type="PROSITE" id="PS51257">
    <property type="entry name" value="PROKAR_LIPOPROTEIN"/>
    <property type="match status" value="1"/>
</dbReference>
<feature type="domain" description="SLH" evidence="3">
    <location>
        <begin position="21"/>
        <end position="84"/>
    </location>
</feature>